<comment type="subcellular location">
    <subcellularLocation>
        <location evidence="1">Cell membrane</location>
        <topology evidence="1">Multi-pass membrane protein</topology>
    </subcellularLocation>
</comment>
<dbReference type="InterPro" id="IPR057218">
    <property type="entry name" value="DUF7896"/>
</dbReference>
<dbReference type="PANTHER" id="PTHR46494:SF1">
    <property type="entry name" value="CORA FAMILY METAL ION TRANSPORTER (EUROFUNG)"/>
    <property type="match status" value="1"/>
</dbReference>
<evidence type="ECO:0000256" key="4">
    <source>
        <dbReference type="ARBA" id="ARBA00023136"/>
    </source>
</evidence>
<dbReference type="Gene3D" id="1.20.58.340">
    <property type="entry name" value="Magnesium transport protein CorA, transmembrane region"/>
    <property type="match status" value="1"/>
</dbReference>
<keyword evidence="4 5" id="KW-0472">Membrane</keyword>
<evidence type="ECO:0000256" key="5">
    <source>
        <dbReference type="SAM" id="Phobius"/>
    </source>
</evidence>
<protein>
    <recommendedName>
        <fullName evidence="6">DUF7896 domain-containing protein</fullName>
    </recommendedName>
</protein>
<evidence type="ECO:0000259" key="6">
    <source>
        <dbReference type="Pfam" id="PF25438"/>
    </source>
</evidence>
<dbReference type="InterPro" id="IPR002523">
    <property type="entry name" value="MgTranspt_CorA/ZnTranspt_ZntB"/>
</dbReference>
<evidence type="ECO:0000313" key="7">
    <source>
        <dbReference type="EMBL" id="KAF2839532.1"/>
    </source>
</evidence>
<gene>
    <name evidence="7" type="ORF">M501DRAFT_1056889</name>
</gene>
<accession>A0A9P4VS56</accession>
<evidence type="ECO:0000256" key="1">
    <source>
        <dbReference type="ARBA" id="ARBA00004651"/>
    </source>
</evidence>
<dbReference type="GO" id="GO:0005886">
    <property type="term" value="C:plasma membrane"/>
    <property type="evidence" value="ECO:0007669"/>
    <property type="project" value="UniProtKB-SubCell"/>
</dbReference>
<feature type="domain" description="DUF7896" evidence="6">
    <location>
        <begin position="359"/>
        <end position="416"/>
    </location>
</feature>
<comment type="caution">
    <text evidence="7">The sequence shown here is derived from an EMBL/GenBank/DDBJ whole genome shotgun (WGS) entry which is preliminary data.</text>
</comment>
<organism evidence="7 8">
    <name type="scientific">Patellaria atrata CBS 101060</name>
    <dbReference type="NCBI Taxonomy" id="1346257"/>
    <lineage>
        <taxon>Eukaryota</taxon>
        <taxon>Fungi</taxon>
        <taxon>Dikarya</taxon>
        <taxon>Ascomycota</taxon>
        <taxon>Pezizomycotina</taxon>
        <taxon>Dothideomycetes</taxon>
        <taxon>Dothideomycetes incertae sedis</taxon>
        <taxon>Patellariales</taxon>
        <taxon>Patellariaceae</taxon>
        <taxon>Patellaria</taxon>
    </lineage>
</organism>
<dbReference type="Pfam" id="PF25438">
    <property type="entry name" value="DUF7896"/>
    <property type="match status" value="1"/>
</dbReference>
<dbReference type="AlphaFoldDB" id="A0A9P4VS56"/>
<dbReference type="Pfam" id="PF01544">
    <property type="entry name" value="CorA"/>
    <property type="match status" value="1"/>
</dbReference>
<dbReference type="PANTHER" id="PTHR46494">
    <property type="entry name" value="CORA FAMILY METAL ION TRANSPORTER (EUROFUNG)"/>
    <property type="match status" value="1"/>
</dbReference>
<sequence length="836" mass="96977">MKVRSELSRLNASHFNVSSRSTESEMTESTRMKDLLCSIQLQYSYNIDESWRYCHSFLFQRLAYHYVILKEQSVGNAVPSNSQDHATEGRQSRHETPDCHFNVFDFLVPPRMLPEDNLKGLADENLDLSAFRREKIFELAISPNSDTYLKSSSGAFACTYSTSEELTGHINISRRFLDFAVELYSSALPQKHYNVENVAQRARERSRQRSECVQSILTDIRFRIERASSKNLAIKSIEEFELSGLTAKYPYLTSENSLKTMHIVPEGQTPSSVGGSTDSYIIYNPLSQDPKIERERVELIRLLNRLFHTIFGLTNLFVSLQCSHTLLRKVWGSYQTIAVLLENIFYDYMQGETRGQDDFWMIIDLTEKRNNIASLPTPEPTTALFECLHCTQHWNYPSQEDALEHLRRCHFSEFDASTNSPRTEDLLLWIVRASQIRMAVLLRNIWHLLRTVVEHLERIFTRASLVRYSTIGTIQESRDSKLPYTIVLMFGQVIRFFLHTACTMTQITEHFYSLPVTQPIVGEVDLCSQYTDKKTAHLVKLAEYILLFLDSTESNFVLLNRTIVKSPPRRTLVSPELLLGKILTNLQSSVMRQGERIDFLSKYGKFSMRLRYQITHSPRRRLLRDVIYLQEEIEAIRKVNDWQRTLFESICKVLQPRSLNYWTQIEAPAVSIESNLLLSASARLASKDRKFLALCKRLQSMKDAVRQNIEILEEDHGKAILVFTMVTIVFLPLSFITSFFGMNVSDLRNMDKTQTIFWSTALPVTGTVVCAALVVAYQGDKLQDMMVNYRLKRENPVFELPPDTSTIQLEVWRRKTQTSLQLPRPWWRLKRRSDKK</sequence>
<dbReference type="OrthoDB" id="5430750at2759"/>
<dbReference type="EMBL" id="MU006094">
    <property type="protein sequence ID" value="KAF2839532.1"/>
    <property type="molecule type" value="Genomic_DNA"/>
</dbReference>
<dbReference type="GO" id="GO:0015095">
    <property type="term" value="F:magnesium ion transmembrane transporter activity"/>
    <property type="evidence" value="ECO:0007669"/>
    <property type="project" value="TreeGrafter"/>
</dbReference>
<dbReference type="Proteomes" id="UP000799429">
    <property type="component" value="Unassembled WGS sequence"/>
</dbReference>
<reference evidence="7" key="1">
    <citation type="journal article" date="2020" name="Stud. Mycol.">
        <title>101 Dothideomycetes genomes: a test case for predicting lifestyles and emergence of pathogens.</title>
        <authorList>
            <person name="Haridas S."/>
            <person name="Albert R."/>
            <person name="Binder M."/>
            <person name="Bloem J."/>
            <person name="Labutti K."/>
            <person name="Salamov A."/>
            <person name="Andreopoulos B."/>
            <person name="Baker S."/>
            <person name="Barry K."/>
            <person name="Bills G."/>
            <person name="Bluhm B."/>
            <person name="Cannon C."/>
            <person name="Castanera R."/>
            <person name="Culley D."/>
            <person name="Daum C."/>
            <person name="Ezra D."/>
            <person name="Gonzalez J."/>
            <person name="Henrissat B."/>
            <person name="Kuo A."/>
            <person name="Liang C."/>
            <person name="Lipzen A."/>
            <person name="Lutzoni F."/>
            <person name="Magnuson J."/>
            <person name="Mondo S."/>
            <person name="Nolan M."/>
            <person name="Ohm R."/>
            <person name="Pangilinan J."/>
            <person name="Park H.-J."/>
            <person name="Ramirez L."/>
            <person name="Alfaro M."/>
            <person name="Sun H."/>
            <person name="Tritt A."/>
            <person name="Yoshinaga Y."/>
            <person name="Zwiers L.-H."/>
            <person name="Turgeon B."/>
            <person name="Goodwin S."/>
            <person name="Spatafora J."/>
            <person name="Crous P."/>
            <person name="Grigoriev I."/>
        </authorList>
    </citation>
    <scope>NUCLEOTIDE SEQUENCE</scope>
    <source>
        <strain evidence="7">CBS 101060</strain>
    </source>
</reference>
<dbReference type="GO" id="GO:0000287">
    <property type="term" value="F:magnesium ion binding"/>
    <property type="evidence" value="ECO:0007669"/>
    <property type="project" value="TreeGrafter"/>
</dbReference>
<dbReference type="GO" id="GO:0015087">
    <property type="term" value="F:cobalt ion transmembrane transporter activity"/>
    <property type="evidence" value="ECO:0007669"/>
    <property type="project" value="TreeGrafter"/>
</dbReference>
<feature type="transmembrane region" description="Helical" evidence="5">
    <location>
        <begin position="756"/>
        <end position="777"/>
    </location>
</feature>
<keyword evidence="3 5" id="KW-1133">Transmembrane helix</keyword>
<proteinExistence type="predicted"/>
<dbReference type="InterPro" id="IPR045863">
    <property type="entry name" value="CorA_TM1_TM2"/>
</dbReference>
<keyword evidence="2 5" id="KW-0812">Transmembrane</keyword>
<keyword evidence="8" id="KW-1185">Reference proteome</keyword>
<dbReference type="GO" id="GO:0050897">
    <property type="term" value="F:cobalt ion binding"/>
    <property type="evidence" value="ECO:0007669"/>
    <property type="project" value="TreeGrafter"/>
</dbReference>
<evidence type="ECO:0000256" key="3">
    <source>
        <dbReference type="ARBA" id="ARBA00022989"/>
    </source>
</evidence>
<feature type="transmembrane region" description="Helical" evidence="5">
    <location>
        <begin position="719"/>
        <end position="744"/>
    </location>
</feature>
<dbReference type="SUPFAM" id="SSF144083">
    <property type="entry name" value="Magnesium transport protein CorA, transmembrane region"/>
    <property type="match status" value="1"/>
</dbReference>
<evidence type="ECO:0000256" key="2">
    <source>
        <dbReference type="ARBA" id="ARBA00022692"/>
    </source>
</evidence>
<evidence type="ECO:0000313" key="8">
    <source>
        <dbReference type="Proteomes" id="UP000799429"/>
    </source>
</evidence>
<name>A0A9P4VS56_9PEZI</name>